<keyword evidence="3" id="KW-1185">Reference proteome</keyword>
<comment type="caution">
    <text evidence="2">The sequence shown here is derived from an EMBL/GenBank/DDBJ whole genome shotgun (WGS) entry which is preliminary data.</text>
</comment>
<dbReference type="Gene3D" id="3.40.50.620">
    <property type="entry name" value="HUPs"/>
    <property type="match status" value="1"/>
</dbReference>
<proteinExistence type="predicted"/>
<dbReference type="RefSeq" id="WP_158739888.1">
    <property type="nucleotide sequence ID" value="NZ_JAFBEP010000001.1"/>
</dbReference>
<dbReference type="Pfam" id="PF00582">
    <property type="entry name" value="Usp"/>
    <property type="match status" value="1"/>
</dbReference>
<protein>
    <recommendedName>
        <fullName evidence="1">UspA domain-containing protein</fullName>
    </recommendedName>
</protein>
<dbReference type="PANTHER" id="PTHR45569:SF1">
    <property type="entry name" value="SENSOR PROTEIN KDPD"/>
    <property type="match status" value="1"/>
</dbReference>
<evidence type="ECO:0000313" key="3">
    <source>
        <dbReference type="Proteomes" id="UP000483018"/>
    </source>
</evidence>
<dbReference type="GO" id="GO:0000155">
    <property type="term" value="F:phosphorelay sensor kinase activity"/>
    <property type="evidence" value="ECO:0007669"/>
    <property type="project" value="TreeGrafter"/>
</dbReference>
<evidence type="ECO:0000313" key="2">
    <source>
        <dbReference type="EMBL" id="KAE9635641.1"/>
    </source>
</evidence>
<dbReference type="InterPro" id="IPR006016">
    <property type="entry name" value="UspA"/>
</dbReference>
<dbReference type="PANTHER" id="PTHR45569">
    <property type="entry name" value="SENSOR PROTEIN KDPD"/>
    <property type="match status" value="1"/>
</dbReference>
<sequence>MPQKVLVCITIQQNSKRLIKKGAELASQVGGELHILHVEHGNNILTQSDAGELLQELFDYASELGGEVHVVCDEHVPERIVEFIKENQINQLVLGETMRNKIHRLITKDIENYITSTTPEVEIMVLEREKPLPIKDQEVFLQ</sequence>
<organism evidence="2 3">
    <name type="scientific">Defluviitalea raffinosedens</name>
    <dbReference type="NCBI Taxonomy" id="1450156"/>
    <lineage>
        <taxon>Bacteria</taxon>
        <taxon>Bacillati</taxon>
        <taxon>Bacillota</taxon>
        <taxon>Clostridia</taxon>
        <taxon>Lachnospirales</taxon>
        <taxon>Defluviitaleaceae</taxon>
        <taxon>Defluviitalea</taxon>
    </lineage>
</organism>
<dbReference type="InterPro" id="IPR014729">
    <property type="entry name" value="Rossmann-like_a/b/a_fold"/>
</dbReference>
<dbReference type="SUPFAM" id="SSF52402">
    <property type="entry name" value="Adenine nucleotide alpha hydrolases-like"/>
    <property type="match status" value="1"/>
</dbReference>
<gene>
    <name evidence="2" type="ORF">GND95_05715</name>
</gene>
<dbReference type="OrthoDB" id="1707003at2"/>
<dbReference type="EMBL" id="WSLF01000003">
    <property type="protein sequence ID" value="KAE9635641.1"/>
    <property type="molecule type" value="Genomic_DNA"/>
</dbReference>
<dbReference type="AlphaFoldDB" id="A0A7C8LE30"/>
<dbReference type="InterPro" id="IPR052023">
    <property type="entry name" value="Histidine_kinase_KdpD"/>
</dbReference>
<name>A0A7C8LE30_9FIRM</name>
<feature type="domain" description="UspA" evidence="1">
    <location>
        <begin position="1"/>
        <end position="114"/>
    </location>
</feature>
<dbReference type="Proteomes" id="UP000483018">
    <property type="component" value="Unassembled WGS sequence"/>
</dbReference>
<dbReference type="GO" id="GO:0005886">
    <property type="term" value="C:plasma membrane"/>
    <property type="evidence" value="ECO:0007669"/>
    <property type="project" value="TreeGrafter"/>
</dbReference>
<evidence type="ECO:0000259" key="1">
    <source>
        <dbReference type="Pfam" id="PF00582"/>
    </source>
</evidence>
<accession>A0A7C8LE30</accession>
<reference evidence="2 3" key="1">
    <citation type="submission" date="2019-12" db="EMBL/GenBank/DDBJ databases">
        <title>Defluviitalea raffinosedens, isolated from a biogas fermenter, genome sequencing and characterization.</title>
        <authorList>
            <person name="Rettenmaier R."/>
            <person name="Schneider M."/>
            <person name="Neuhaus K."/>
            <person name="Liebl W."/>
            <person name="Zverlov V."/>
        </authorList>
    </citation>
    <scope>NUCLEOTIDE SEQUENCE [LARGE SCALE GENOMIC DNA]</scope>
    <source>
        <strain evidence="2 3">249c-K6</strain>
    </source>
</reference>